<evidence type="ECO:0008006" key="4">
    <source>
        <dbReference type="Google" id="ProtNLM"/>
    </source>
</evidence>
<dbReference type="PANTHER" id="PTHR34547:SF1">
    <property type="entry name" value="YACP-LIKE NYN DOMAIN PROTEIN"/>
    <property type="match status" value="1"/>
</dbReference>
<name>A0A538TVJ5_UNCEI</name>
<sequence>MTCSSSTLCMGGRSARAEPSCTPRAEGGAKRAPSASWPFHPHMSIPRLVVVDGYNVILRSPELRPGPKRSLREARAKLVSLLSWAVGSGEARFLVVFDGAEANPSVSGSERVEVRYSRPPEKADDLIRSLVEERVERVEGLTVVTSDLEVARHARAMGADVALADLFLASLLHPARGEAVTDEKPPALSRREIEEWAEIFRRRPPRGERDDPPGDA</sequence>
<organism evidence="2 3">
    <name type="scientific">Eiseniibacteriota bacterium</name>
    <dbReference type="NCBI Taxonomy" id="2212470"/>
    <lineage>
        <taxon>Bacteria</taxon>
        <taxon>Candidatus Eiseniibacteriota</taxon>
    </lineage>
</organism>
<dbReference type="Proteomes" id="UP000316609">
    <property type="component" value="Unassembled WGS sequence"/>
</dbReference>
<protein>
    <recommendedName>
        <fullName evidence="4">NYN domain-containing protein</fullName>
    </recommendedName>
</protein>
<proteinExistence type="predicted"/>
<dbReference type="Pfam" id="PF05991">
    <property type="entry name" value="NYN_YacP"/>
    <property type="match status" value="1"/>
</dbReference>
<dbReference type="EMBL" id="VBOY01000033">
    <property type="protein sequence ID" value="TMQ67653.1"/>
    <property type="molecule type" value="Genomic_DNA"/>
</dbReference>
<comment type="caution">
    <text evidence="2">The sequence shown here is derived from an EMBL/GenBank/DDBJ whole genome shotgun (WGS) entry which is preliminary data.</text>
</comment>
<dbReference type="PANTHER" id="PTHR34547">
    <property type="entry name" value="YACP-LIKE NYN DOMAIN PROTEIN"/>
    <property type="match status" value="1"/>
</dbReference>
<accession>A0A538TVJ5</accession>
<feature type="region of interest" description="Disordered" evidence="1">
    <location>
        <begin position="1"/>
        <end position="35"/>
    </location>
</feature>
<evidence type="ECO:0000256" key="1">
    <source>
        <dbReference type="SAM" id="MobiDB-lite"/>
    </source>
</evidence>
<reference evidence="2 3" key="1">
    <citation type="journal article" date="2019" name="Nat. Microbiol.">
        <title>Mediterranean grassland soil C-N compound turnover is dependent on rainfall and depth, and is mediated by genomically divergent microorganisms.</title>
        <authorList>
            <person name="Diamond S."/>
            <person name="Andeer P.F."/>
            <person name="Li Z."/>
            <person name="Crits-Christoph A."/>
            <person name="Burstein D."/>
            <person name="Anantharaman K."/>
            <person name="Lane K.R."/>
            <person name="Thomas B.C."/>
            <person name="Pan C."/>
            <person name="Northen T.R."/>
            <person name="Banfield J.F."/>
        </authorList>
    </citation>
    <scope>NUCLEOTIDE SEQUENCE [LARGE SCALE GENOMIC DNA]</scope>
    <source>
        <strain evidence="2">WS_8</strain>
    </source>
</reference>
<dbReference type="InterPro" id="IPR010298">
    <property type="entry name" value="YacP-like"/>
</dbReference>
<gene>
    <name evidence="2" type="ORF">E6K78_03935</name>
</gene>
<evidence type="ECO:0000313" key="3">
    <source>
        <dbReference type="Proteomes" id="UP000316609"/>
    </source>
</evidence>
<dbReference type="AlphaFoldDB" id="A0A538TVJ5"/>
<evidence type="ECO:0000313" key="2">
    <source>
        <dbReference type="EMBL" id="TMQ67653.1"/>
    </source>
</evidence>